<proteinExistence type="predicted"/>
<dbReference type="OrthoDB" id="1752183at2759"/>
<organism evidence="2 3">
    <name type="scientific">Kingdonia uniflora</name>
    <dbReference type="NCBI Taxonomy" id="39325"/>
    <lineage>
        <taxon>Eukaryota</taxon>
        <taxon>Viridiplantae</taxon>
        <taxon>Streptophyta</taxon>
        <taxon>Embryophyta</taxon>
        <taxon>Tracheophyta</taxon>
        <taxon>Spermatophyta</taxon>
        <taxon>Magnoliopsida</taxon>
        <taxon>Ranunculales</taxon>
        <taxon>Circaeasteraceae</taxon>
        <taxon>Kingdonia</taxon>
    </lineage>
</organism>
<dbReference type="PANTHER" id="PTHR47723">
    <property type="entry name" value="OS05G0353850 PROTEIN"/>
    <property type="match status" value="1"/>
</dbReference>
<keyword evidence="3" id="KW-1185">Reference proteome</keyword>
<dbReference type="InterPro" id="IPR036397">
    <property type="entry name" value="RNaseH_sf"/>
</dbReference>
<dbReference type="InterPro" id="IPR053151">
    <property type="entry name" value="RNase_H-like"/>
</dbReference>
<dbReference type="EMBL" id="JACGCM010000287">
    <property type="protein sequence ID" value="KAF6174162.1"/>
    <property type="molecule type" value="Genomic_DNA"/>
</dbReference>
<dbReference type="GO" id="GO:0004523">
    <property type="term" value="F:RNA-DNA hybrid ribonuclease activity"/>
    <property type="evidence" value="ECO:0007669"/>
    <property type="project" value="InterPro"/>
</dbReference>
<protein>
    <recommendedName>
        <fullName evidence="1">RNase H type-1 domain-containing protein</fullName>
    </recommendedName>
</protein>
<dbReference type="GO" id="GO:0003676">
    <property type="term" value="F:nucleic acid binding"/>
    <property type="evidence" value="ECO:0007669"/>
    <property type="project" value="InterPro"/>
</dbReference>
<dbReference type="Pfam" id="PF13456">
    <property type="entry name" value="RVT_3"/>
    <property type="match status" value="1"/>
</dbReference>
<dbReference type="Gene3D" id="3.30.420.10">
    <property type="entry name" value="Ribonuclease H-like superfamily/Ribonuclease H"/>
    <property type="match status" value="1"/>
</dbReference>
<dbReference type="SUPFAM" id="SSF53098">
    <property type="entry name" value="Ribonuclease H-like"/>
    <property type="match status" value="1"/>
</dbReference>
<accession>A0A7J7P4G1</accession>
<sequence>MWDWLCDCFQITYFDYSIQVIMDQEKKRSTYVRDLWYSVSVALLAHLWKTRNRMLPDNVRFNVIRFKQSVTLAIQGSSEISNGIMHNTVDDLCVIKCFGVKCKMQDSPIIRSLSWIPPRKNEVRMCCDEASKSNPSVGGPGTVFRDCYSNVLHSISSGSGVVSTNYAEGRTVLDGKHFSSEHGMQVLWITSDSKLTIQAFSNDHVQWRFKVDWIRLRRCFIHTCL</sequence>
<feature type="domain" description="RNase H type-1" evidence="1">
    <location>
        <begin position="131"/>
        <end position="203"/>
    </location>
</feature>
<name>A0A7J7P4G1_9MAGN</name>
<reference evidence="2 3" key="1">
    <citation type="journal article" date="2020" name="IScience">
        <title>Genome Sequencing of the Endangered Kingdonia uniflora (Circaeasteraceae, Ranunculales) Reveals Potential Mechanisms of Evolutionary Specialization.</title>
        <authorList>
            <person name="Sun Y."/>
            <person name="Deng T."/>
            <person name="Zhang A."/>
            <person name="Moore M.J."/>
            <person name="Landis J.B."/>
            <person name="Lin N."/>
            <person name="Zhang H."/>
            <person name="Zhang X."/>
            <person name="Huang J."/>
            <person name="Zhang X."/>
            <person name="Sun H."/>
            <person name="Wang H."/>
        </authorList>
    </citation>
    <scope>NUCLEOTIDE SEQUENCE [LARGE SCALE GENOMIC DNA]</scope>
    <source>
        <strain evidence="2">TB1705</strain>
        <tissue evidence="2">Leaf</tissue>
    </source>
</reference>
<gene>
    <name evidence="2" type="ORF">GIB67_033694</name>
</gene>
<dbReference type="AlphaFoldDB" id="A0A7J7P4G1"/>
<dbReference type="InterPro" id="IPR012337">
    <property type="entry name" value="RNaseH-like_sf"/>
</dbReference>
<evidence type="ECO:0000313" key="2">
    <source>
        <dbReference type="EMBL" id="KAF6174162.1"/>
    </source>
</evidence>
<dbReference type="PANTHER" id="PTHR47723:SF20">
    <property type="entry name" value="RNASE H TYPE-1 DOMAIN-CONTAINING PROTEIN"/>
    <property type="match status" value="1"/>
</dbReference>
<dbReference type="Proteomes" id="UP000541444">
    <property type="component" value="Unassembled WGS sequence"/>
</dbReference>
<dbReference type="InterPro" id="IPR002156">
    <property type="entry name" value="RNaseH_domain"/>
</dbReference>
<evidence type="ECO:0000313" key="3">
    <source>
        <dbReference type="Proteomes" id="UP000541444"/>
    </source>
</evidence>
<evidence type="ECO:0000259" key="1">
    <source>
        <dbReference type="Pfam" id="PF13456"/>
    </source>
</evidence>
<comment type="caution">
    <text evidence="2">The sequence shown here is derived from an EMBL/GenBank/DDBJ whole genome shotgun (WGS) entry which is preliminary data.</text>
</comment>